<dbReference type="InterPro" id="IPR004017">
    <property type="entry name" value="Cys_rich_dom"/>
</dbReference>
<dbReference type="PROSITE" id="PS00198">
    <property type="entry name" value="4FE4S_FER_1"/>
    <property type="match status" value="1"/>
</dbReference>
<dbReference type="PROSITE" id="PS51379">
    <property type="entry name" value="4FE4S_FER_2"/>
    <property type="match status" value="2"/>
</dbReference>
<gene>
    <name evidence="8" type="ORF">NO357_19920</name>
</gene>
<dbReference type="GO" id="GO:0016491">
    <property type="term" value="F:oxidoreductase activity"/>
    <property type="evidence" value="ECO:0007669"/>
    <property type="project" value="UniProtKB-ARBA"/>
</dbReference>
<evidence type="ECO:0000313" key="9">
    <source>
        <dbReference type="Proteomes" id="UP001226762"/>
    </source>
</evidence>
<dbReference type="Gene3D" id="1.10.1060.10">
    <property type="entry name" value="Alpha-helical ferredoxin"/>
    <property type="match status" value="1"/>
</dbReference>
<dbReference type="RefSeq" id="WP_306737478.1">
    <property type="nucleotide sequence ID" value="NZ_JANHAX010000007.1"/>
</dbReference>
<dbReference type="InterPro" id="IPR009051">
    <property type="entry name" value="Helical_ferredxn"/>
</dbReference>
<feature type="domain" description="4Fe-4S ferredoxin-type" evidence="7">
    <location>
        <begin position="18"/>
        <end position="47"/>
    </location>
</feature>
<dbReference type="Pfam" id="PF13183">
    <property type="entry name" value="Fer4_8"/>
    <property type="match status" value="1"/>
</dbReference>
<evidence type="ECO:0000313" key="8">
    <source>
        <dbReference type="EMBL" id="MDQ2092177.1"/>
    </source>
</evidence>
<evidence type="ECO:0000256" key="3">
    <source>
        <dbReference type="ARBA" id="ARBA00022723"/>
    </source>
</evidence>
<evidence type="ECO:0000259" key="7">
    <source>
        <dbReference type="PROSITE" id="PS51379"/>
    </source>
</evidence>
<dbReference type="Pfam" id="PF02754">
    <property type="entry name" value="CCG"/>
    <property type="match status" value="1"/>
</dbReference>
<keyword evidence="6" id="KW-0411">Iron-sulfur</keyword>
<keyword evidence="9" id="KW-1185">Reference proteome</keyword>
<dbReference type="GO" id="GO:0046872">
    <property type="term" value="F:metal ion binding"/>
    <property type="evidence" value="ECO:0007669"/>
    <property type="project" value="UniProtKB-KW"/>
</dbReference>
<dbReference type="SUPFAM" id="SSF46548">
    <property type="entry name" value="alpha-helical ferredoxin"/>
    <property type="match status" value="1"/>
</dbReference>
<evidence type="ECO:0000256" key="1">
    <source>
        <dbReference type="ARBA" id="ARBA00022448"/>
    </source>
</evidence>
<dbReference type="GO" id="GO:0051539">
    <property type="term" value="F:4 iron, 4 sulfur cluster binding"/>
    <property type="evidence" value="ECO:0007669"/>
    <property type="project" value="UniProtKB-KW"/>
</dbReference>
<keyword evidence="4" id="KW-0249">Electron transport</keyword>
<dbReference type="PANTHER" id="PTHR43551:SF1">
    <property type="entry name" value="HETERODISULFIDE REDUCTASE"/>
    <property type="match status" value="1"/>
</dbReference>
<keyword evidence="1" id="KW-0813">Transport</keyword>
<feature type="domain" description="4Fe-4S ferredoxin-type" evidence="7">
    <location>
        <begin position="90"/>
        <end position="117"/>
    </location>
</feature>
<dbReference type="Proteomes" id="UP001226762">
    <property type="component" value="Unassembled WGS sequence"/>
</dbReference>
<evidence type="ECO:0000256" key="5">
    <source>
        <dbReference type="ARBA" id="ARBA00023004"/>
    </source>
</evidence>
<dbReference type="PANTHER" id="PTHR43551">
    <property type="entry name" value="FUMARATE REDUCTASE IRON-SULFUR SUBUNIT"/>
    <property type="match status" value="1"/>
</dbReference>
<comment type="caution">
    <text evidence="8">The sequence shown here is derived from an EMBL/GenBank/DDBJ whole genome shotgun (WGS) entry which is preliminary data.</text>
</comment>
<proteinExistence type="predicted"/>
<accession>A0AAE3WI05</accession>
<keyword evidence="3" id="KW-0479">Metal-binding</keyword>
<name>A0AAE3WI05_9RHOB</name>
<keyword evidence="2" id="KW-0004">4Fe-4S</keyword>
<dbReference type="AlphaFoldDB" id="A0AAE3WI05"/>
<evidence type="ECO:0000256" key="4">
    <source>
        <dbReference type="ARBA" id="ARBA00022982"/>
    </source>
</evidence>
<reference evidence="8" key="1">
    <citation type="submission" date="2022-07" db="EMBL/GenBank/DDBJ databases">
        <authorList>
            <person name="Otstavnykh N."/>
            <person name="Isaeva M."/>
            <person name="Bystritskaya E."/>
        </authorList>
    </citation>
    <scope>NUCLEOTIDE SEQUENCE</scope>
    <source>
        <strain evidence="8">KCTC 52189</strain>
    </source>
</reference>
<dbReference type="InterPro" id="IPR017896">
    <property type="entry name" value="4Fe4S_Fe-S-bd"/>
</dbReference>
<dbReference type="InterPro" id="IPR017900">
    <property type="entry name" value="4Fe4S_Fe_S_CS"/>
</dbReference>
<dbReference type="EMBL" id="JANHAX010000007">
    <property type="protein sequence ID" value="MDQ2092177.1"/>
    <property type="molecule type" value="Genomic_DNA"/>
</dbReference>
<reference evidence="8" key="2">
    <citation type="submission" date="2023-02" db="EMBL/GenBank/DDBJ databases">
        <title>'Rhodoalgimonas zhirmunskyi' gen. nov., isolated from a red alga.</title>
        <authorList>
            <person name="Nedashkovskaya O.I."/>
            <person name="Otstavnykh N.Y."/>
            <person name="Bystritskaya E.P."/>
            <person name="Balabanova L.A."/>
            <person name="Isaeva M.P."/>
        </authorList>
    </citation>
    <scope>NUCLEOTIDE SEQUENCE</scope>
    <source>
        <strain evidence="8">KCTC 52189</strain>
    </source>
</reference>
<sequence length="421" mass="45981">MTEAATTAVNTLLAQTDSDIASYLEACVHCGECAEACHFYQATKDPKHTPTYKLQPLVKAYKRHKAPLRGVLSILGLTPPEVTEDELREWEPLVYDSCTMCGRCTLVCPMGIDIAGTIRKMREGYAAAGIVPEGLTRARENVERTSSPMGVTAKALLAQVKRQKAETGLEIPVDQDGVDYLAIFSSHEIMASPEIIGGYAKIFKKAGVTWTLSTAAYEATNVGVQIGFGPLARDLVKRIVDEAERLGVKYVIAPECGHAYGAIRWAGPNLIGRPFKFEVIHIVELLDKLRREGKIPPGKKDSRKMTLHDPCQLIRRGGVLKEPRRLLSDSASNFVEMKGAGIANLCCGGGGGVSANERAEELRLKAFEQKLKQIDDIGDIETIVIPCANCRGVFEDGLDEYESDYEVIGLGELVAETLRED</sequence>
<evidence type="ECO:0000256" key="2">
    <source>
        <dbReference type="ARBA" id="ARBA00022485"/>
    </source>
</evidence>
<keyword evidence="5" id="KW-0408">Iron</keyword>
<organism evidence="8 9">
    <name type="scientific">Marimonas arenosa</name>
    <dbReference type="NCBI Taxonomy" id="1795305"/>
    <lineage>
        <taxon>Bacteria</taxon>
        <taxon>Pseudomonadati</taxon>
        <taxon>Pseudomonadota</taxon>
        <taxon>Alphaproteobacteria</taxon>
        <taxon>Rhodobacterales</taxon>
        <taxon>Paracoccaceae</taxon>
        <taxon>Marimonas</taxon>
    </lineage>
</organism>
<protein>
    <submittedName>
        <fullName evidence="8">(Fe-S)-binding protein</fullName>
    </submittedName>
</protein>
<evidence type="ECO:0000256" key="6">
    <source>
        <dbReference type="ARBA" id="ARBA00023014"/>
    </source>
</evidence>